<evidence type="ECO:0000313" key="3">
    <source>
        <dbReference type="Proteomes" id="UP001604336"/>
    </source>
</evidence>
<dbReference type="PANTHER" id="PTHR13833">
    <property type="match status" value="1"/>
</dbReference>
<organism evidence="2 3">
    <name type="scientific">Abeliophyllum distichum</name>
    <dbReference type="NCBI Taxonomy" id="126358"/>
    <lineage>
        <taxon>Eukaryota</taxon>
        <taxon>Viridiplantae</taxon>
        <taxon>Streptophyta</taxon>
        <taxon>Embryophyta</taxon>
        <taxon>Tracheophyta</taxon>
        <taxon>Spermatophyta</taxon>
        <taxon>Magnoliopsida</taxon>
        <taxon>eudicotyledons</taxon>
        <taxon>Gunneridae</taxon>
        <taxon>Pentapetalae</taxon>
        <taxon>asterids</taxon>
        <taxon>lamiids</taxon>
        <taxon>Lamiales</taxon>
        <taxon>Oleaceae</taxon>
        <taxon>Forsythieae</taxon>
        <taxon>Abeliophyllum</taxon>
    </lineage>
</organism>
<dbReference type="AlphaFoldDB" id="A0ABD1U3D3"/>
<protein>
    <submittedName>
        <fullName evidence="2">NHL domain-containing protein</fullName>
    </submittedName>
</protein>
<dbReference type="SUPFAM" id="SSF101898">
    <property type="entry name" value="NHL repeat"/>
    <property type="match status" value="1"/>
</dbReference>
<evidence type="ECO:0000256" key="1">
    <source>
        <dbReference type="SAM" id="SignalP"/>
    </source>
</evidence>
<name>A0ABD1U3D3_9LAMI</name>
<comment type="caution">
    <text evidence="2">The sequence shown here is derived from an EMBL/GenBank/DDBJ whole genome shotgun (WGS) entry which is preliminary data.</text>
</comment>
<feature type="signal peptide" evidence="1">
    <location>
        <begin position="1"/>
        <end position="23"/>
    </location>
</feature>
<dbReference type="Gene3D" id="2.120.10.30">
    <property type="entry name" value="TolB, C-terminal domain"/>
    <property type="match status" value="1"/>
</dbReference>
<accession>A0ABD1U3D3</accession>
<dbReference type="PANTHER" id="PTHR13833:SF71">
    <property type="entry name" value="NHL DOMAIN-CONTAINING PROTEIN"/>
    <property type="match status" value="1"/>
</dbReference>
<reference evidence="3" key="1">
    <citation type="submission" date="2024-07" db="EMBL/GenBank/DDBJ databases">
        <title>Two chromosome-level genome assemblies of Korean endemic species Abeliophyllum distichum and Forsythia ovata (Oleaceae).</title>
        <authorList>
            <person name="Jang H."/>
        </authorList>
    </citation>
    <scope>NUCLEOTIDE SEQUENCE [LARGE SCALE GENOMIC DNA]</scope>
</reference>
<proteinExistence type="predicted"/>
<keyword evidence="3" id="KW-1185">Reference proteome</keyword>
<dbReference type="EMBL" id="JBFOLK010000004">
    <property type="protein sequence ID" value="KAL2519510.1"/>
    <property type="molecule type" value="Genomic_DNA"/>
</dbReference>
<gene>
    <name evidence="2" type="ORF">Adt_15757</name>
</gene>
<sequence length="413" mass="44963">MAPILSLLSLFFHFLLHLNPAQGSGGKILFEDGYTVSTVLDGNKVKVNLYSILPQSPFSNQLIVLDSAASTFYTVSLPTTSQESVIKRLAGNGQQGYADGDLNSAMFNKPKSFAVDYRGNVYVVDKNNFAIRKITKSGVTTIAGGYSHKIGHDDGPTRNASFSSDFELVFIPKKCALMVSDRGNKLIRQINLKSEDCTAHSGSGLGMSSAWLLGVGLSCLFGLIVGFIIRPYVIPHEGSKPHHCSGTWNQCLMSLERQIMILCSDIRSVVVSSTAYSLCMRLPGLSLSTLSLLFRLRTVESRTSCKKPVSLMDCDVLNSHQLDKAQTEADQLMNLISFDGGLSLSENANEIMEQEAKRENTEISTGKNRKIDGMIRANIASFAEKSPGVSLEESSECSLSSVKRRLNAGNGFF</sequence>
<dbReference type="Proteomes" id="UP001604336">
    <property type="component" value="Unassembled WGS sequence"/>
</dbReference>
<feature type="chain" id="PRO_5044822054" evidence="1">
    <location>
        <begin position="24"/>
        <end position="413"/>
    </location>
</feature>
<keyword evidence="1" id="KW-0732">Signal</keyword>
<dbReference type="InterPro" id="IPR011042">
    <property type="entry name" value="6-blade_b-propeller_TolB-like"/>
</dbReference>
<evidence type="ECO:0000313" key="2">
    <source>
        <dbReference type="EMBL" id="KAL2519510.1"/>
    </source>
</evidence>